<organism evidence="3">
    <name type="scientific">Rhipicephalus appendiculatus</name>
    <name type="common">Brown ear tick</name>
    <dbReference type="NCBI Taxonomy" id="34631"/>
    <lineage>
        <taxon>Eukaryota</taxon>
        <taxon>Metazoa</taxon>
        <taxon>Ecdysozoa</taxon>
        <taxon>Arthropoda</taxon>
        <taxon>Chelicerata</taxon>
        <taxon>Arachnida</taxon>
        <taxon>Acari</taxon>
        <taxon>Parasitiformes</taxon>
        <taxon>Ixodida</taxon>
        <taxon>Ixodoidea</taxon>
        <taxon>Ixodidae</taxon>
        <taxon>Rhipicephalinae</taxon>
        <taxon>Rhipicephalus</taxon>
        <taxon>Rhipicephalus</taxon>
    </lineage>
</organism>
<sequence length="81" mass="8667">MISQLRILVPLCVRLPTAEGAHTYSRQPRSSRPPPSPGGAAGRLGRKATAAAACHVGGTRPGRPLCRLKERMREARENPTA</sequence>
<reference evidence="3" key="1">
    <citation type="journal article" date="2016" name="Ticks Tick Borne Dis.">
        <title>De novo assembly and annotation of the salivary gland transcriptome of Rhipicephalus appendiculatus male and female ticks during blood feeding.</title>
        <authorList>
            <person name="de Castro M.H."/>
            <person name="de Klerk D."/>
            <person name="Pienaar R."/>
            <person name="Latif A.A."/>
            <person name="Rees D.J."/>
            <person name="Mans B.J."/>
        </authorList>
    </citation>
    <scope>NUCLEOTIDE SEQUENCE</scope>
    <source>
        <tissue evidence="3">Salivary glands</tissue>
    </source>
</reference>
<feature type="chain" id="PRO_5007284729" description="Secreted protein" evidence="2">
    <location>
        <begin position="21"/>
        <end position="81"/>
    </location>
</feature>
<feature type="compositionally biased region" description="Basic and acidic residues" evidence="1">
    <location>
        <begin position="67"/>
        <end position="81"/>
    </location>
</feature>
<dbReference type="AlphaFoldDB" id="A0A131YDH5"/>
<feature type="signal peptide" evidence="2">
    <location>
        <begin position="1"/>
        <end position="20"/>
    </location>
</feature>
<keyword evidence="2" id="KW-0732">Signal</keyword>
<name>A0A131YDH5_RHIAP</name>
<protein>
    <recommendedName>
        <fullName evidence="4">Secreted protein</fullName>
    </recommendedName>
</protein>
<accession>A0A131YDH5</accession>
<evidence type="ECO:0000256" key="2">
    <source>
        <dbReference type="SAM" id="SignalP"/>
    </source>
</evidence>
<dbReference type="EMBL" id="GEDV01011590">
    <property type="protein sequence ID" value="JAP76967.1"/>
    <property type="molecule type" value="Transcribed_RNA"/>
</dbReference>
<proteinExistence type="predicted"/>
<evidence type="ECO:0008006" key="4">
    <source>
        <dbReference type="Google" id="ProtNLM"/>
    </source>
</evidence>
<evidence type="ECO:0000313" key="3">
    <source>
        <dbReference type="EMBL" id="JAP76967.1"/>
    </source>
</evidence>
<feature type="region of interest" description="Disordered" evidence="1">
    <location>
        <begin position="19"/>
        <end position="81"/>
    </location>
</feature>
<evidence type="ECO:0000256" key="1">
    <source>
        <dbReference type="SAM" id="MobiDB-lite"/>
    </source>
</evidence>